<reference evidence="2" key="2">
    <citation type="submission" date="2015-01" db="EMBL/GenBank/DDBJ databases">
        <title>Evolutionary Origins and Diversification of the Mycorrhizal Mutualists.</title>
        <authorList>
            <consortium name="DOE Joint Genome Institute"/>
            <consortium name="Mycorrhizal Genomics Consortium"/>
            <person name="Kohler A."/>
            <person name="Kuo A."/>
            <person name="Nagy L.G."/>
            <person name="Floudas D."/>
            <person name="Copeland A."/>
            <person name="Barry K.W."/>
            <person name="Cichocki N."/>
            <person name="Veneault-Fourrey C."/>
            <person name="LaButti K."/>
            <person name="Lindquist E.A."/>
            <person name="Lipzen A."/>
            <person name="Lundell T."/>
            <person name="Morin E."/>
            <person name="Murat C."/>
            <person name="Riley R."/>
            <person name="Ohm R."/>
            <person name="Sun H."/>
            <person name="Tunlid A."/>
            <person name="Henrissat B."/>
            <person name="Grigoriev I.V."/>
            <person name="Hibbett D.S."/>
            <person name="Martin F."/>
        </authorList>
    </citation>
    <scope>NUCLEOTIDE SEQUENCE [LARGE SCALE GENOMIC DNA]</scope>
    <source>
        <strain evidence="2">UH-Slu-Lm8-n1</strain>
    </source>
</reference>
<keyword evidence="2" id="KW-1185">Reference proteome</keyword>
<sequence>MKSEAGRPSKWRRNLTAMNLHYMGEEPIRSYIQEKHESNFRPRIEISVSESTDGVISSTEGVMNLLRTRGVLVQAAMFDARQQHNIFMSMRGDSSPFHVVNGTKAFIITMDKRYGVWGRTVSCTATHMITSTNKKMFLRSSMRKQTLASRR</sequence>
<dbReference type="InParanoid" id="A0A0D0AZF2"/>
<dbReference type="EMBL" id="KN835220">
    <property type="protein sequence ID" value="KIK43139.1"/>
    <property type="molecule type" value="Genomic_DNA"/>
</dbReference>
<dbReference type="Proteomes" id="UP000054485">
    <property type="component" value="Unassembled WGS sequence"/>
</dbReference>
<gene>
    <name evidence="1" type="ORF">CY34DRAFT_804143</name>
</gene>
<organism evidence="1 2">
    <name type="scientific">Suillus luteus UH-Slu-Lm8-n1</name>
    <dbReference type="NCBI Taxonomy" id="930992"/>
    <lineage>
        <taxon>Eukaryota</taxon>
        <taxon>Fungi</taxon>
        <taxon>Dikarya</taxon>
        <taxon>Basidiomycota</taxon>
        <taxon>Agaricomycotina</taxon>
        <taxon>Agaricomycetes</taxon>
        <taxon>Agaricomycetidae</taxon>
        <taxon>Boletales</taxon>
        <taxon>Suillineae</taxon>
        <taxon>Suillaceae</taxon>
        <taxon>Suillus</taxon>
    </lineage>
</organism>
<dbReference type="HOGENOM" id="CLU_1732692_0_0_1"/>
<proteinExistence type="predicted"/>
<name>A0A0D0AZF2_9AGAM</name>
<evidence type="ECO:0000313" key="2">
    <source>
        <dbReference type="Proteomes" id="UP000054485"/>
    </source>
</evidence>
<evidence type="ECO:0000313" key="1">
    <source>
        <dbReference type="EMBL" id="KIK43139.1"/>
    </source>
</evidence>
<dbReference type="AlphaFoldDB" id="A0A0D0AZF2"/>
<accession>A0A0D0AZF2</accession>
<protein>
    <submittedName>
        <fullName evidence="1">Uncharacterized protein</fullName>
    </submittedName>
</protein>
<reference evidence="1 2" key="1">
    <citation type="submission" date="2014-04" db="EMBL/GenBank/DDBJ databases">
        <authorList>
            <consortium name="DOE Joint Genome Institute"/>
            <person name="Kuo A."/>
            <person name="Ruytinx J."/>
            <person name="Rineau F."/>
            <person name="Colpaert J."/>
            <person name="Kohler A."/>
            <person name="Nagy L.G."/>
            <person name="Floudas D."/>
            <person name="Copeland A."/>
            <person name="Barry K.W."/>
            <person name="Cichocki N."/>
            <person name="Veneault-Fourrey C."/>
            <person name="LaButti K."/>
            <person name="Lindquist E.A."/>
            <person name="Lipzen A."/>
            <person name="Lundell T."/>
            <person name="Morin E."/>
            <person name="Murat C."/>
            <person name="Sun H."/>
            <person name="Tunlid A."/>
            <person name="Henrissat B."/>
            <person name="Grigoriev I.V."/>
            <person name="Hibbett D.S."/>
            <person name="Martin F."/>
            <person name="Nordberg H.P."/>
            <person name="Cantor M.N."/>
            <person name="Hua S.X."/>
        </authorList>
    </citation>
    <scope>NUCLEOTIDE SEQUENCE [LARGE SCALE GENOMIC DNA]</scope>
    <source>
        <strain evidence="1 2">UH-Slu-Lm8-n1</strain>
    </source>
</reference>